<dbReference type="Proteomes" id="UP000191408">
    <property type="component" value="Unassembled WGS sequence"/>
</dbReference>
<evidence type="ECO:0000256" key="1">
    <source>
        <dbReference type="SAM" id="MobiDB-lite"/>
    </source>
</evidence>
<feature type="region of interest" description="Disordered" evidence="1">
    <location>
        <begin position="71"/>
        <end position="98"/>
    </location>
</feature>
<keyword evidence="3" id="KW-1185">Reference proteome</keyword>
<protein>
    <submittedName>
        <fullName evidence="2">Uncharacterized protein</fullName>
    </submittedName>
</protein>
<organism evidence="2 3">
    <name type="scientific">Penicillium polonicum</name>
    <dbReference type="NCBI Taxonomy" id="60169"/>
    <lineage>
        <taxon>Eukaryota</taxon>
        <taxon>Fungi</taxon>
        <taxon>Dikarya</taxon>
        <taxon>Ascomycota</taxon>
        <taxon>Pezizomycotina</taxon>
        <taxon>Eurotiomycetes</taxon>
        <taxon>Eurotiomycetidae</taxon>
        <taxon>Eurotiales</taxon>
        <taxon>Aspergillaceae</taxon>
        <taxon>Penicillium</taxon>
    </lineage>
</organism>
<evidence type="ECO:0000313" key="3">
    <source>
        <dbReference type="Proteomes" id="UP000191408"/>
    </source>
</evidence>
<gene>
    <name evidence="2" type="ORF">PENPOL_c002G03534</name>
</gene>
<evidence type="ECO:0000313" key="2">
    <source>
        <dbReference type="EMBL" id="OQD69268.1"/>
    </source>
</evidence>
<sequence length="98" mass="10678">MNKYPDAPPRVEVAPAPGPAYNSVWYHSPLAEPGVAHLSDVPGSVRSYELKEVRARLEFDLRLMKQVLIDAGHLEDSDGEEEDDGDSESSEGVFAPLG</sequence>
<proteinExistence type="predicted"/>
<name>A0A1V6NX06_PENPO</name>
<reference evidence="3" key="1">
    <citation type="journal article" date="2017" name="Nat. Microbiol.">
        <title>Global analysis of biosynthetic gene clusters reveals vast potential of secondary metabolite production in Penicillium species.</title>
        <authorList>
            <person name="Nielsen J.C."/>
            <person name="Grijseels S."/>
            <person name="Prigent S."/>
            <person name="Ji B."/>
            <person name="Dainat J."/>
            <person name="Nielsen K.F."/>
            <person name="Frisvad J.C."/>
            <person name="Workman M."/>
            <person name="Nielsen J."/>
        </authorList>
    </citation>
    <scope>NUCLEOTIDE SEQUENCE [LARGE SCALE GENOMIC DNA]</scope>
    <source>
        <strain evidence="3">IBT 4502</strain>
    </source>
</reference>
<dbReference type="AlphaFoldDB" id="A0A1V6NX06"/>
<dbReference type="EMBL" id="MDYM01000002">
    <property type="protein sequence ID" value="OQD69268.1"/>
    <property type="molecule type" value="Genomic_DNA"/>
</dbReference>
<accession>A0A1V6NX06</accession>
<feature type="compositionally biased region" description="Acidic residues" evidence="1">
    <location>
        <begin position="77"/>
        <end position="89"/>
    </location>
</feature>
<comment type="caution">
    <text evidence="2">The sequence shown here is derived from an EMBL/GenBank/DDBJ whole genome shotgun (WGS) entry which is preliminary data.</text>
</comment>